<evidence type="ECO:0000256" key="1">
    <source>
        <dbReference type="SAM" id="MobiDB-lite"/>
    </source>
</evidence>
<dbReference type="EMBL" id="PEBW01000002">
    <property type="protein sequence ID" value="PTQ52561.1"/>
    <property type="molecule type" value="Genomic_DNA"/>
</dbReference>
<comment type="caution">
    <text evidence="2">The sequence shown here is derived from an EMBL/GenBank/DDBJ whole genome shotgun (WGS) entry which is preliminary data.</text>
</comment>
<proteinExistence type="predicted"/>
<feature type="region of interest" description="Disordered" evidence="1">
    <location>
        <begin position="82"/>
        <end position="106"/>
    </location>
</feature>
<organism evidence="2 3">
    <name type="scientific">Brockia lithotrophica</name>
    <dbReference type="NCBI Taxonomy" id="933949"/>
    <lineage>
        <taxon>Bacteria</taxon>
        <taxon>Bacillati</taxon>
        <taxon>Bacillota</taxon>
        <taxon>Bacilli</taxon>
        <taxon>Bacillales</taxon>
        <taxon>Bacillales Family X. Incertae Sedis</taxon>
        <taxon>Brockia</taxon>
    </lineage>
</organism>
<accession>A0A2T5G8P2</accession>
<reference evidence="2 3" key="1">
    <citation type="submission" date="2017-08" db="EMBL/GenBank/DDBJ databases">
        <title>Burning lignite coal seam in the remote Altai Mountains harbors a hydrogen-driven thermophilic microbial community.</title>
        <authorList>
            <person name="Kadnikov V.V."/>
            <person name="Mardanov A.V."/>
            <person name="Ivasenko D."/>
            <person name="Beletsky A.V."/>
            <person name="Karnachuk O.V."/>
            <person name="Ravin N.V."/>
        </authorList>
    </citation>
    <scope>NUCLEOTIDE SEQUENCE [LARGE SCALE GENOMIC DNA]</scope>
    <source>
        <strain evidence="2">AL31</strain>
    </source>
</reference>
<evidence type="ECO:0000313" key="2">
    <source>
        <dbReference type="EMBL" id="PTQ52561.1"/>
    </source>
</evidence>
<dbReference type="Proteomes" id="UP000244016">
    <property type="component" value="Unassembled WGS sequence"/>
</dbReference>
<evidence type="ECO:0000313" key="3">
    <source>
        <dbReference type="Proteomes" id="UP000244016"/>
    </source>
</evidence>
<feature type="region of interest" description="Disordered" evidence="1">
    <location>
        <begin position="1"/>
        <end position="37"/>
    </location>
</feature>
<sequence>MFPRRRRRTPGAPRQDAENQDGGQRKHPNAAKRRPPVNLRALHCHFATPRRILDAVFPFVRSVHPDHVVTPLCVCTNGFRGRAAPNLGPLTQSQQKRPKRPAPELP</sequence>
<gene>
    <name evidence="2" type="ORF">BLITH_0740</name>
</gene>
<name>A0A2T5G8P2_9BACL</name>
<dbReference type="AlphaFoldDB" id="A0A2T5G8P2"/>
<protein>
    <submittedName>
        <fullName evidence="2">Uncharacterized protein</fullName>
    </submittedName>
</protein>
<feature type="compositionally biased region" description="Basic residues" evidence="1">
    <location>
        <begin position="25"/>
        <end position="35"/>
    </location>
</feature>